<evidence type="ECO:0000259" key="9">
    <source>
        <dbReference type="Pfam" id="PF01488"/>
    </source>
</evidence>
<feature type="binding site" evidence="8">
    <location>
        <position position="265"/>
    </location>
    <ligand>
        <name>shikimate</name>
        <dbReference type="ChEBI" id="CHEBI:36208"/>
    </ligand>
</feature>
<dbReference type="SUPFAM" id="SSF51735">
    <property type="entry name" value="NAD(P)-binding Rossmann-fold domains"/>
    <property type="match status" value="1"/>
</dbReference>
<feature type="binding site" evidence="8">
    <location>
        <position position="74"/>
    </location>
    <ligand>
        <name>shikimate</name>
        <dbReference type="ChEBI" id="CHEBI:36208"/>
    </ligand>
</feature>
<evidence type="ECO:0000259" key="10">
    <source>
        <dbReference type="Pfam" id="PF08501"/>
    </source>
</evidence>
<dbReference type="InterPro" id="IPR046346">
    <property type="entry name" value="Aminoacid_DH-like_N_sf"/>
</dbReference>
<dbReference type="AlphaFoldDB" id="A0A1I5GMH7"/>
<dbReference type="Proteomes" id="UP000199236">
    <property type="component" value="Unassembled WGS sequence"/>
</dbReference>
<evidence type="ECO:0000313" key="13">
    <source>
        <dbReference type="Proteomes" id="UP000199236"/>
    </source>
</evidence>
<proteinExistence type="inferred from homology"/>
<feature type="domain" description="Quinate/shikimate 5-dehydrogenase/glutamyl-tRNA reductase" evidence="9">
    <location>
        <begin position="133"/>
        <end position="204"/>
    </location>
</feature>
<feature type="binding site" evidence="8">
    <location>
        <begin position="165"/>
        <end position="170"/>
    </location>
    <ligand>
        <name>NADP(+)</name>
        <dbReference type="ChEBI" id="CHEBI:58349"/>
    </ligand>
</feature>
<dbReference type="GO" id="GO:0019632">
    <property type="term" value="P:shikimate metabolic process"/>
    <property type="evidence" value="ECO:0007669"/>
    <property type="project" value="InterPro"/>
</dbReference>
<evidence type="ECO:0000256" key="8">
    <source>
        <dbReference type="HAMAP-Rule" id="MF_00222"/>
    </source>
</evidence>
<dbReference type="GO" id="GO:0004764">
    <property type="term" value="F:shikimate 3-dehydrogenase (NADP+) activity"/>
    <property type="evidence" value="ECO:0007669"/>
    <property type="project" value="UniProtKB-UniRule"/>
</dbReference>
<dbReference type="Pfam" id="PF08501">
    <property type="entry name" value="Shikimate_dh_N"/>
    <property type="match status" value="1"/>
</dbReference>
<keyword evidence="13" id="KW-1185">Reference proteome</keyword>
<comment type="pathway">
    <text evidence="1 8">Metabolic intermediate biosynthesis; chorismate biosynthesis; chorismate from D-erythrose 4-phosphate and phosphoenolpyruvate: step 4/7.</text>
</comment>
<comment type="catalytic activity">
    <reaction evidence="7 8">
        <text>shikimate + NADP(+) = 3-dehydroshikimate + NADPH + H(+)</text>
        <dbReference type="Rhea" id="RHEA:17737"/>
        <dbReference type="ChEBI" id="CHEBI:15378"/>
        <dbReference type="ChEBI" id="CHEBI:16630"/>
        <dbReference type="ChEBI" id="CHEBI:36208"/>
        <dbReference type="ChEBI" id="CHEBI:57783"/>
        <dbReference type="ChEBI" id="CHEBI:58349"/>
        <dbReference type="EC" id="1.1.1.25"/>
    </reaction>
</comment>
<keyword evidence="4 8" id="KW-0521">NADP</keyword>
<evidence type="ECO:0000256" key="4">
    <source>
        <dbReference type="ARBA" id="ARBA00022857"/>
    </source>
</evidence>
<protein>
    <recommendedName>
        <fullName evidence="2 8">Shikimate dehydrogenase (NADP(+))</fullName>
        <shortName evidence="8">SDH</shortName>
        <ecNumber evidence="2 8">1.1.1.25</ecNumber>
    </recommendedName>
</protein>
<evidence type="ECO:0000256" key="1">
    <source>
        <dbReference type="ARBA" id="ARBA00004871"/>
    </source>
</evidence>
<dbReference type="EMBL" id="FOVR01000005">
    <property type="protein sequence ID" value="SFO37153.1"/>
    <property type="molecule type" value="Genomic_DNA"/>
</dbReference>
<evidence type="ECO:0000256" key="2">
    <source>
        <dbReference type="ARBA" id="ARBA00012962"/>
    </source>
</evidence>
<organism evidence="12 13">
    <name type="scientific">Cohaesibacter marisflavi</name>
    <dbReference type="NCBI Taxonomy" id="655353"/>
    <lineage>
        <taxon>Bacteria</taxon>
        <taxon>Pseudomonadati</taxon>
        <taxon>Pseudomonadota</taxon>
        <taxon>Alphaproteobacteria</taxon>
        <taxon>Hyphomicrobiales</taxon>
        <taxon>Cohaesibacteraceae</taxon>
    </lineage>
</organism>
<comment type="caution">
    <text evidence="8">Lacks conserved residue(s) required for the propagation of feature annotation.</text>
</comment>
<dbReference type="HAMAP" id="MF_00222">
    <property type="entry name" value="Shikimate_DH_AroE"/>
    <property type="match status" value="1"/>
</dbReference>
<evidence type="ECO:0000256" key="5">
    <source>
        <dbReference type="ARBA" id="ARBA00023002"/>
    </source>
</evidence>
<comment type="similarity">
    <text evidence="8">Belongs to the shikimate dehydrogenase family.</text>
</comment>
<dbReference type="CDD" id="cd01065">
    <property type="entry name" value="NAD_bind_Shikimate_DH"/>
    <property type="match status" value="1"/>
</dbReference>
<feature type="domain" description="Shikimate dehydrogenase substrate binding N-terminal" evidence="10">
    <location>
        <begin position="19"/>
        <end position="101"/>
    </location>
</feature>
<feature type="binding site" evidence="8">
    <location>
        <position position="235"/>
    </location>
    <ligand>
        <name>NADP(+)</name>
        <dbReference type="ChEBI" id="CHEBI:58349"/>
    </ligand>
</feature>
<dbReference type="STRING" id="655353.SAMN04488056_10559"/>
<dbReference type="GO" id="GO:0009073">
    <property type="term" value="P:aromatic amino acid family biosynthetic process"/>
    <property type="evidence" value="ECO:0007669"/>
    <property type="project" value="UniProtKB-KW"/>
</dbReference>
<dbReference type="SUPFAM" id="SSF53223">
    <property type="entry name" value="Aminoacid dehydrogenase-like, N-terminal domain"/>
    <property type="match status" value="1"/>
</dbReference>
<feature type="binding site" evidence="8">
    <location>
        <position position="258"/>
    </location>
    <ligand>
        <name>NADP(+)</name>
        <dbReference type="ChEBI" id="CHEBI:58349"/>
    </ligand>
</feature>
<reference evidence="12 13" key="1">
    <citation type="submission" date="2016-10" db="EMBL/GenBank/DDBJ databases">
        <authorList>
            <person name="de Groot N.N."/>
        </authorList>
    </citation>
    <scope>NUCLEOTIDE SEQUENCE [LARGE SCALE GENOMIC DNA]</scope>
    <source>
        <strain evidence="12 13">CGMCC 1.9157</strain>
    </source>
</reference>
<evidence type="ECO:0000256" key="3">
    <source>
        <dbReference type="ARBA" id="ARBA00022605"/>
    </source>
</evidence>
<keyword evidence="5 8" id="KW-0560">Oxidoreductase</keyword>
<evidence type="ECO:0000313" key="12">
    <source>
        <dbReference type="EMBL" id="SFO37153.1"/>
    </source>
</evidence>
<sequence>MTKTNSSSALSSSAPKAFVIGWPIEQSKSPVIHGYWLKKFDFAGSYEKIAVEPGALASFIAEMKDKGFAGGNVTIPHKQAVLAFADVVHPAAKRLQAANTLWFEDGKLHADNTDGYGFLANLDQLQPGWDSKKGGHAMVLGAGGAARPIINGLIERGFSTVTIANRTKEKAEMLAKLFTELGYDDQLQCIEWEERSEQLCDIDLLVNTSSLGMIGQPPLEISLSALPASALVTDIVYNPLETDLLRQARMRGNLVVDGLGMLLHQAVPGFEHWFGKRPTVTEALREEVLAQL</sequence>
<dbReference type="GO" id="GO:0050661">
    <property type="term" value="F:NADP binding"/>
    <property type="evidence" value="ECO:0007669"/>
    <property type="project" value="InterPro"/>
</dbReference>
<feature type="binding site" evidence="8">
    <location>
        <position position="114"/>
    </location>
    <ligand>
        <name>shikimate</name>
        <dbReference type="ChEBI" id="CHEBI:36208"/>
    </ligand>
</feature>
<dbReference type="GO" id="GO:0005829">
    <property type="term" value="C:cytosol"/>
    <property type="evidence" value="ECO:0007669"/>
    <property type="project" value="TreeGrafter"/>
</dbReference>
<comment type="function">
    <text evidence="8">Involved in the biosynthesis of the chorismate, which leads to the biosynthesis of aromatic amino acids. Catalyzes the reversible NADPH linked reduction of 3-dehydroshikimate (DHSA) to yield shikimate (SA).</text>
</comment>
<keyword evidence="6 8" id="KW-0057">Aromatic amino acid biosynthesis</keyword>
<dbReference type="InterPro" id="IPR011342">
    <property type="entry name" value="Shikimate_DH"/>
</dbReference>
<dbReference type="PANTHER" id="PTHR21089:SF1">
    <property type="entry name" value="BIFUNCTIONAL 3-DEHYDROQUINATE DEHYDRATASE_SHIKIMATE DEHYDROGENASE, CHLOROPLASTIC"/>
    <property type="match status" value="1"/>
</dbReference>
<evidence type="ECO:0000256" key="7">
    <source>
        <dbReference type="ARBA" id="ARBA00049442"/>
    </source>
</evidence>
<feature type="active site" description="Proton acceptor" evidence="8">
    <location>
        <position position="78"/>
    </location>
</feature>
<dbReference type="GO" id="GO:0009423">
    <property type="term" value="P:chorismate biosynthetic process"/>
    <property type="evidence" value="ECO:0007669"/>
    <property type="project" value="UniProtKB-UniRule"/>
</dbReference>
<dbReference type="UniPathway" id="UPA00053">
    <property type="reaction ID" value="UER00087"/>
</dbReference>
<dbReference type="Pfam" id="PF18317">
    <property type="entry name" value="SDH_C"/>
    <property type="match status" value="1"/>
</dbReference>
<dbReference type="NCBIfam" id="NF001312">
    <property type="entry name" value="PRK00258.1-4"/>
    <property type="match status" value="1"/>
</dbReference>
<feature type="binding site" evidence="8">
    <location>
        <position position="237"/>
    </location>
    <ligand>
        <name>shikimate</name>
        <dbReference type="ChEBI" id="CHEBI:36208"/>
    </ligand>
</feature>
<gene>
    <name evidence="8" type="primary">aroE</name>
    <name evidence="12" type="ORF">SAMN04488056_10559</name>
</gene>
<dbReference type="InterPro" id="IPR041121">
    <property type="entry name" value="SDH_C"/>
</dbReference>
<dbReference type="InterPro" id="IPR013708">
    <property type="entry name" value="Shikimate_DH-bd_N"/>
</dbReference>
<evidence type="ECO:0000256" key="6">
    <source>
        <dbReference type="ARBA" id="ARBA00023141"/>
    </source>
</evidence>
<dbReference type="InterPro" id="IPR036291">
    <property type="entry name" value="NAD(P)-bd_dom_sf"/>
</dbReference>
<feature type="binding site" evidence="8">
    <location>
        <position position="99"/>
    </location>
    <ligand>
        <name>shikimate</name>
        <dbReference type="ChEBI" id="CHEBI:36208"/>
    </ligand>
</feature>
<accession>A0A1I5GMH7</accession>
<feature type="binding site" evidence="8">
    <location>
        <begin position="141"/>
        <end position="145"/>
    </location>
    <ligand>
        <name>NADP(+)</name>
        <dbReference type="ChEBI" id="CHEBI:58349"/>
    </ligand>
</feature>
<evidence type="ECO:0000259" key="11">
    <source>
        <dbReference type="Pfam" id="PF18317"/>
    </source>
</evidence>
<dbReference type="EC" id="1.1.1.25" evidence="2 8"/>
<dbReference type="InterPro" id="IPR006151">
    <property type="entry name" value="Shikm_DH/Glu-tRNA_Rdtase"/>
</dbReference>
<dbReference type="NCBIfam" id="TIGR00507">
    <property type="entry name" value="aroE"/>
    <property type="match status" value="1"/>
</dbReference>
<keyword evidence="3 8" id="KW-0028">Amino-acid biosynthesis</keyword>
<feature type="binding site" evidence="8">
    <location>
        <begin position="27"/>
        <end position="29"/>
    </location>
    <ligand>
        <name>shikimate</name>
        <dbReference type="ChEBI" id="CHEBI:36208"/>
    </ligand>
</feature>
<comment type="subunit">
    <text evidence="8">Homodimer.</text>
</comment>
<feature type="domain" description="SDH C-terminal" evidence="11">
    <location>
        <begin position="258"/>
        <end position="279"/>
    </location>
</feature>
<dbReference type="Pfam" id="PF01488">
    <property type="entry name" value="Shikimate_DH"/>
    <property type="match status" value="1"/>
</dbReference>
<dbReference type="PANTHER" id="PTHR21089">
    <property type="entry name" value="SHIKIMATE DEHYDROGENASE"/>
    <property type="match status" value="1"/>
</dbReference>
<name>A0A1I5GMH7_9HYPH</name>
<dbReference type="OrthoDB" id="9792692at2"/>
<dbReference type="RefSeq" id="WP_090072332.1">
    <property type="nucleotide sequence ID" value="NZ_FOVR01000005.1"/>
</dbReference>
<dbReference type="Gene3D" id="3.40.50.10860">
    <property type="entry name" value="Leucine Dehydrogenase, chain A, domain 1"/>
    <property type="match status" value="1"/>
</dbReference>
<dbReference type="GO" id="GO:0008652">
    <property type="term" value="P:amino acid biosynthetic process"/>
    <property type="evidence" value="ECO:0007669"/>
    <property type="project" value="UniProtKB-KW"/>
</dbReference>
<dbReference type="InterPro" id="IPR022893">
    <property type="entry name" value="Shikimate_DH_fam"/>
</dbReference>
<dbReference type="Gene3D" id="3.40.50.720">
    <property type="entry name" value="NAD(P)-binding Rossmann-like Domain"/>
    <property type="match status" value="1"/>
</dbReference>